<feature type="compositionally biased region" description="Basic and acidic residues" evidence="1">
    <location>
        <begin position="300"/>
        <end position="309"/>
    </location>
</feature>
<gene>
    <name evidence="2" type="ORF">M513_02171</name>
    <name evidence="3" type="ORF">M514_02171</name>
</gene>
<dbReference type="AlphaFoldDB" id="A0A085N9K8"/>
<dbReference type="EMBL" id="KL363191">
    <property type="protein sequence ID" value="KFD56914.1"/>
    <property type="molecule type" value="Genomic_DNA"/>
</dbReference>
<feature type="region of interest" description="Disordered" evidence="1">
    <location>
        <begin position="287"/>
        <end position="355"/>
    </location>
</feature>
<keyword evidence="4" id="KW-1185">Reference proteome</keyword>
<evidence type="ECO:0000313" key="3">
    <source>
        <dbReference type="EMBL" id="KFD66154.1"/>
    </source>
</evidence>
<feature type="compositionally biased region" description="Polar residues" evidence="1">
    <location>
        <begin position="318"/>
        <end position="329"/>
    </location>
</feature>
<protein>
    <submittedName>
        <fullName evidence="3">Uncharacterized protein</fullName>
    </submittedName>
</protein>
<name>A0A085N9K8_9BILA</name>
<dbReference type="Proteomes" id="UP000030758">
    <property type="component" value="Unassembled WGS sequence"/>
</dbReference>
<feature type="compositionally biased region" description="Polar residues" evidence="1">
    <location>
        <begin position="287"/>
        <end position="296"/>
    </location>
</feature>
<evidence type="ECO:0000313" key="4">
    <source>
        <dbReference type="Proteomes" id="UP000030764"/>
    </source>
</evidence>
<accession>A0A085N9K8</accession>
<proteinExistence type="predicted"/>
<reference evidence="3 4" key="1">
    <citation type="journal article" date="2014" name="Nat. Genet.">
        <title>Genome and transcriptome of the porcine whipworm Trichuris suis.</title>
        <authorList>
            <person name="Jex A.R."/>
            <person name="Nejsum P."/>
            <person name="Schwarz E.M."/>
            <person name="Hu L."/>
            <person name="Young N.D."/>
            <person name="Hall R.S."/>
            <person name="Korhonen P.K."/>
            <person name="Liao S."/>
            <person name="Thamsborg S."/>
            <person name="Xia J."/>
            <person name="Xu P."/>
            <person name="Wang S."/>
            <person name="Scheerlinck J.P."/>
            <person name="Hofmann A."/>
            <person name="Sternberg P.W."/>
            <person name="Wang J."/>
            <person name="Gasser R.B."/>
        </authorList>
    </citation>
    <scope>NUCLEOTIDE SEQUENCE [LARGE SCALE GENOMIC DNA]</scope>
    <source>
        <strain evidence="3">DCEP-RM93F</strain>
        <strain evidence="2">DCEP-RM93M</strain>
    </source>
</reference>
<evidence type="ECO:0000256" key="1">
    <source>
        <dbReference type="SAM" id="MobiDB-lite"/>
    </source>
</evidence>
<sequence length="988" mass="108925">MEAVPCTLRSGNSLPVYGLLIRQVQHQQVLQSFKSPAINGTDEALASERGQGNYQKQNAGSSLACKPSIKKPSSQQVFYVVGNGSIKYLATQSCRKCYPTILPRTTEPHLQIVSFSSCDNNGSLAVVNVDSVFIPTPAAEQPQKQNKFISGEIAEQISVNNGLAATPDCFTKCVTPQLMVNKNESQFHGAKQSPTTDPHTMAIQVGDSKNGSPVASTVTCSDILQKQTNEHELTRLSDCFHECQDVPPCINSCDVNTGNATYRIYKFGNKQYDKPVAMAKRFISDANCNSETSHPNEVSKFSDHGRGNDSNDVSDNVQNWATNGTTSAPPVSASREVYSAEHSLSTTHGSHHFSPPVAHHSLDRFLESSYSCDAAAKPASVFSSVEERALVGTSNFSVDVERGTKSRPPCRYQALQTDMMASQVDASAPWTKLSHADESIISKEKKAESQQAWKGSEKHFAVSVNGQEETRNATYPCLTTSANTNFIAHAMAGTSDVDIQVIGEPQSCSTQCPSQASFQSPPFLQQLPSESMSHRTSCHRGCLADQTTVSSDLPCFHGKEAPQAVDVDPVGCSTDSTIQLHSPLKTRNIDCLPTIACQNVTRDQWTHELCELQSTEFSSAPLPLPVARSQDATKYNTTKDHLSNCSYNEERSFALEQNKQRVPTQKSKAISKKFVTLASSQQKAKHCKRKTRNLQKKYFLLLKGIFLSPCVDLRLLVETIVSTLSSENLKSFSKLFEEEMQKVHASATPLALTNNKKLYRPSFEAQIDGCSNECVPNVQAQNGCPTSETVVPSKASCTNPSASNPTQNEFKQPMSKRKYDMLHKLLEYRIKARRFFQTEAAPNTFHTLKDDEKEAMEELCCQMAQMVFTSSGSRTCLPKNCLDTRKMKLNISKTRRRFQMGRSSEEAGNASILMGLTPSSKLDDAESKSHLFYQRMSTGSSGNDCKNVRKKKRKLEVSFKQARKKTSYDSTSVFTFDGTNASCSYRCR</sequence>
<dbReference type="Proteomes" id="UP000030764">
    <property type="component" value="Unassembled WGS sequence"/>
</dbReference>
<dbReference type="EMBL" id="KL367527">
    <property type="protein sequence ID" value="KFD66154.1"/>
    <property type="molecule type" value="Genomic_DNA"/>
</dbReference>
<organism evidence="3">
    <name type="scientific">Trichuris suis</name>
    <name type="common">pig whipworm</name>
    <dbReference type="NCBI Taxonomy" id="68888"/>
    <lineage>
        <taxon>Eukaryota</taxon>
        <taxon>Metazoa</taxon>
        <taxon>Ecdysozoa</taxon>
        <taxon>Nematoda</taxon>
        <taxon>Enoplea</taxon>
        <taxon>Dorylaimia</taxon>
        <taxon>Trichinellida</taxon>
        <taxon>Trichuridae</taxon>
        <taxon>Trichuris</taxon>
    </lineage>
</organism>
<evidence type="ECO:0000313" key="2">
    <source>
        <dbReference type="EMBL" id="KFD56914.1"/>
    </source>
</evidence>